<dbReference type="EMBL" id="JACHLZ010000001">
    <property type="protein sequence ID" value="MBB5830489.1"/>
    <property type="molecule type" value="Genomic_DNA"/>
</dbReference>
<keyword evidence="1" id="KW-1133">Transmembrane helix</keyword>
<dbReference type="RefSeq" id="WP_184324104.1">
    <property type="nucleotide sequence ID" value="NZ_JACHLZ010000001.1"/>
</dbReference>
<comment type="caution">
    <text evidence="2">The sequence shown here is derived from an EMBL/GenBank/DDBJ whole genome shotgun (WGS) entry which is preliminary data.</text>
</comment>
<keyword evidence="1" id="KW-0812">Transmembrane</keyword>
<keyword evidence="1" id="KW-0472">Membrane</keyword>
<protein>
    <submittedName>
        <fullName evidence="2">Uncharacterized protein</fullName>
    </submittedName>
</protein>
<organism evidence="2 3">
    <name type="scientific">Brachybacterium aquaticum</name>
    <dbReference type="NCBI Taxonomy" id="1432564"/>
    <lineage>
        <taxon>Bacteria</taxon>
        <taxon>Bacillati</taxon>
        <taxon>Actinomycetota</taxon>
        <taxon>Actinomycetes</taxon>
        <taxon>Micrococcales</taxon>
        <taxon>Dermabacteraceae</taxon>
        <taxon>Brachybacterium</taxon>
    </lineage>
</organism>
<evidence type="ECO:0000313" key="3">
    <source>
        <dbReference type="Proteomes" id="UP000588158"/>
    </source>
</evidence>
<proteinExistence type="predicted"/>
<evidence type="ECO:0000313" key="2">
    <source>
        <dbReference type="EMBL" id="MBB5830489.1"/>
    </source>
</evidence>
<dbReference type="Proteomes" id="UP000588158">
    <property type="component" value="Unassembled WGS sequence"/>
</dbReference>
<name>A0A841A5R7_9MICO</name>
<dbReference type="AlphaFoldDB" id="A0A841A5R7"/>
<reference evidence="2 3" key="1">
    <citation type="submission" date="2020-08" db="EMBL/GenBank/DDBJ databases">
        <title>Sequencing the genomes of 1000 actinobacteria strains.</title>
        <authorList>
            <person name="Klenk H.-P."/>
        </authorList>
    </citation>
    <scope>NUCLEOTIDE SEQUENCE [LARGE SCALE GENOMIC DNA]</scope>
    <source>
        <strain evidence="2 3">DSM 28796</strain>
    </source>
</reference>
<accession>A0A841A5R7</accession>
<feature type="transmembrane region" description="Helical" evidence="1">
    <location>
        <begin position="45"/>
        <end position="66"/>
    </location>
</feature>
<keyword evidence="3" id="KW-1185">Reference proteome</keyword>
<evidence type="ECO:0000256" key="1">
    <source>
        <dbReference type="SAM" id="Phobius"/>
    </source>
</evidence>
<gene>
    <name evidence="2" type="ORF">HNR70_000302</name>
</gene>
<feature type="transmembrane region" description="Helical" evidence="1">
    <location>
        <begin position="19"/>
        <end position="39"/>
    </location>
</feature>
<sequence length="76" mass="7897">MPRNADPDGPRARSLHRRLAILCGAVAVAWLAIALGSSALPTGSIPSMVLLGLAAAVFATLALLHARSGWGRSLRR</sequence>